<sequence length="143" mass="15827">SEEQKKEALRRKEWLLGDASLYLQRWLLNFDVCLTSTSDELVLIRSGCSIKRGYFFRKEPVAETGDDLELPFISNSLASSHNGLKSANCSPSGKKGRKSKQDVAKKEVANGKQKVLNFSNLDSGKVKVLSNEACKSYHGMLGA</sequence>
<keyword evidence="3" id="KW-1185">Reference proteome</keyword>
<feature type="region of interest" description="Disordered" evidence="1">
    <location>
        <begin position="78"/>
        <end position="107"/>
    </location>
</feature>
<evidence type="ECO:0000313" key="2">
    <source>
        <dbReference type="EMBL" id="KAH9317454.1"/>
    </source>
</evidence>
<dbReference type="Proteomes" id="UP000824469">
    <property type="component" value="Unassembled WGS sequence"/>
</dbReference>
<name>A0AA38G632_TAXCH</name>
<organism evidence="2 3">
    <name type="scientific">Taxus chinensis</name>
    <name type="common">Chinese yew</name>
    <name type="synonym">Taxus wallichiana var. chinensis</name>
    <dbReference type="NCBI Taxonomy" id="29808"/>
    <lineage>
        <taxon>Eukaryota</taxon>
        <taxon>Viridiplantae</taxon>
        <taxon>Streptophyta</taxon>
        <taxon>Embryophyta</taxon>
        <taxon>Tracheophyta</taxon>
        <taxon>Spermatophyta</taxon>
        <taxon>Pinopsida</taxon>
        <taxon>Pinidae</taxon>
        <taxon>Conifers II</taxon>
        <taxon>Cupressales</taxon>
        <taxon>Taxaceae</taxon>
        <taxon>Taxus</taxon>
    </lineage>
</organism>
<feature type="compositionally biased region" description="Polar residues" evidence="1">
    <location>
        <begin position="78"/>
        <end position="91"/>
    </location>
</feature>
<feature type="non-terminal residue" evidence="2">
    <location>
        <position position="1"/>
    </location>
</feature>
<evidence type="ECO:0000313" key="3">
    <source>
        <dbReference type="Proteomes" id="UP000824469"/>
    </source>
</evidence>
<proteinExistence type="predicted"/>
<dbReference type="AlphaFoldDB" id="A0AA38G632"/>
<comment type="caution">
    <text evidence="2">The sequence shown here is derived from an EMBL/GenBank/DDBJ whole genome shotgun (WGS) entry which is preliminary data.</text>
</comment>
<accession>A0AA38G632</accession>
<dbReference type="EMBL" id="JAHRHJ020000004">
    <property type="protein sequence ID" value="KAH9317454.1"/>
    <property type="molecule type" value="Genomic_DNA"/>
</dbReference>
<gene>
    <name evidence="2" type="ORF">KI387_019223</name>
</gene>
<evidence type="ECO:0000256" key="1">
    <source>
        <dbReference type="SAM" id="MobiDB-lite"/>
    </source>
</evidence>
<protein>
    <submittedName>
        <fullName evidence="2">Uncharacterized protein</fullName>
    </submittedName>
</protein>
<reference evidence="2 3" key="1">
    <citation type="journal article" date="2021" name="Nat. Plants">
        <title>The Taxus genome provides insights into paclitaxel biosynthesis.</title>
        <authorList>
            <person name="Xiong X."/>
            <person name="Gou J."/>
            <person name="Liao Q."/>
            <person name="Li Y."/>
            <person name="Zhou Q."/>
            <person name="Bi G."/>
            <person name="Li C."/>
            <person name="Du R."/>
            <person name="Wang X."/>
            <person name="Sun T."/>
            <person name="Guo L."/>
            <person name="Liang H."/>
            <person name="Lu P."/>
            <person name="Wu Y."/>
            <person name="Zhang Z."/>
            <person name="Ro D.K."/>
            <person name="Shang Y."/>
            <person name="Huang S."/>
            <person name="Yan J."/>
        </authorList>
    </citation>
    <scope>NUCLEOTIDE SEQUENCE [LARGE SCALE GENOMIC DNA]</scope>
    <source>
        <strain evidence="2">Ta-2019</strain>
    </source>
</reference>